<evidence type="ECO:0000256" key="15">
    <source>
        <dbReference type="ARBA" id="ARBA00041701"/>
    </source>
</evidence>
<evidence type="ECO:0000256" key="11">
    <source>
        <dbReference type="ARBA" id="ARBA00023209"/>
    </source>
</evidence>
<evidence type="ECO:0000256" key="4">
    <source>
        <dbReference type="ARBA" id="ARBA00022516"/>
    </source>
</evidence>
<reference evidence="18" key="1">
    <citation type="submission" date="2025-08" db="UniProtKB">
        <authorList>
            <consortium name="RefSeq"/>
        </authorList>
    </citation>
    <scope>IDENTIFICATION</scope>
    <source>
        <tissue evidence="18">Gonads</tissue>
    </source>
</reference>
<dbReference type="GO" id="GO:0016020">
    <property type="term" value="C:membrane"/>
    <property type="evidence" value="ECO:0007669"/>
    <property type="project" value="UniProtKB-SubCell"/>
</dbReference>
<evidence type="ECO:0000256" key="6">
    <source>
        <dbReference type="ARBA" id="ARBA00022824"/>
    </source>
</evidence>
<dbReference type="FunCoup" id="A0A6J2XQB7">
    <property type="interactions" value="731"/>
</dbReference>
<feature type="transmembrane region" description="Helical" evidence="16">
    <location>
        <begin position="12"/>
        <end position="31"/>
    </location>
</feature>
<sequence>MLLRNIWKDHKILIKYSTLAFVGSSVGWFYYQVKHTRHILENAFDTSVIRTMDHCVLKEDTFEEETLEIESILDRKSGFFQWTVDSLKFAYVRRLLSVAKDCNKYYRTKALNKLAKLKNLDNWHYALVANMIDPQSAVTLARTRNVDKRLFPEPPYRYHNYNKDQLINLMREFLMELYEKSEHPCIGYFLSKVFVFEHDCAHIVDHDSSALELSKFIQSEKEVLPMCLESLLHHCSIEKYSADIANMNGLPLLMEIYKRYPDDLSVTMKLCQILSYTSLNKQLLELFHISGWIGVLSEWCSHEDIHVSIPAARALANLDEDSSAQYSSNLYVLHPVNRTKQSQDIDVVFVHGLLGGVFFTWRQRTKDDVTIGLIGKRKYKPKETLSPDVDKQKPTKRKSAKEFIRDFTDKIIGEDYEVVWNDLPSNANEDCDGPFTCPLEKYDCDNFTDNYDFTYCWPKDWLGKDCKNIRIIGVNYDTNLSMWTPLCPTEKEKFTLNERSDIMSQMLLKCDIGKRPIVWVTHSMGGLIVKNILCKAYESDNKDLRNICLNTKGVVFYSTPHYGSKLANLSNAVSLVLWPSVEVQELRENCPKLQQIHDRFLKIAEEIPMKVITFVETKSTVVSAMKFNFLLVERNSGNPGIGEYFEIPLDHLGICKPENRFSFLYQKVLHLLKEVKEDISEEDQFSLFSFLW</sequence>
<evidence type="ECO:0000313" key="18">
    <source>
        <dbReference type="RefSeq" id="XP_030753045.1"/>
    </source>
</evidence>
<keyword evidence="10 16" id="KW-0472">Membrane</keyword>
<evidence type="ECO:0000256" key="13">
    <source>
        <dbReference type="ARBA" id="ARBA00038024"/>
    </source>
</evidence>
<accession>A0A6J2XQB7</accession>
<dbReference type="GeneID" id="115880063"/>
<evidence type="ECO:0000256" key="12">
    <source>
        <dbReference type="ARBA" id="ARBA00023264"/>
    </source>
</evidence>
<gene>
    <name evidence="18" type="primary">LOC115880063</name>
</gene>
<dbReference type="Proteomes" id="UP000504635">
    <property type="component" value="Unplaced"/>
</dbReference>
<keyword evidence="5 16" id="KW-0812">Transmembrane</keyword>
<evidence type="ECO:0000256" key="2">
    <source>
        <dbReference type="ARBA" id="ARBA00004173"/>
    </source>
</evidence>
<evidence type="ECO:0000256" key="3">
    <source>
        <dbReference type="ARBA" id="ARBA00004240"/>
    </source>
</evidence>
<keyword evidence="8" id="KW-0443">Lipid metabolism</keyword>
<dbReference type="PANTHER" id="PTHR48182:SF2">
    <property type="entry name" value="PROTEIN SERAC1"/>
    <property type="match status" value="1"/>
</dbReference>
<comment type="similarity">
    <text evidence="13">Belongs to the SERAC1 family.</text>
</comment>
<keyword evidence="9" id="KW-0496">Mitochondrion</keyword>
<comment type="subcellular location">
    <subcellularLocation>
        <location evidence="3">Endoplasmic reticulum</location>
    </subcellularLocation>
    <subcellularLocation>
        <location evidence="1">Membrane</location>
        <topology evidence="1">Single-pass membrane protein</topology>
    </subcellularLocation>
    <subcellularLocation>
        <location evidence="2">Mitochondrion</location>
    </subcellularLocation>
</comment>
<dbReference type="InterPro" id="IPR052374">
    <property type="entry name" value="SERAC1"/>
</dbReference>
<dbReference type="Gene3D" id="1.25.10.10">
    <property type="entry name" value="Leucine-rich Repeat Variant"/>
    <property type="match status" value="1"/>
</dbReference>
<dbReference type="PANTHER" id="PTHR48182">
    <property type="entry name" value="PROTEIN SERAC1"/>
    <property type="match status" value="1"/>
</dbReference>
<name>A0A6J2XQB7_SITOR</name>
<proteinExistence type="inferred from homology"/>
<evidence type="ECO:0000256" key="8">
    <source>
        <dbReference type="ARBA" id="ARBA00023098"/>
    </source>
</evidence>
<dbReference type="GO" id="GO:0008654">
    <property type="term" value="P:phospholipid biosynthetic process"/>
    <property type="evidence" value="ECO:0007669"/>
    <property type="project" value="UniProtKB-KW"/>
</dbReference>
<dbReference type="AlphaFoldDB" id="A0A6J2XQB7"/>
<dbReference type="Gene3D" id="3.40.50.1820">
    <property type="entry name" value="alpha/beta hydrolase"/>
    <property type="match status" value="1"/>
</dbReference>
<dbReference type="GO" id="GO:0005739">
    <property type="term" value="C:mitochondrion"/>
    <property type="evidence" value="ECO:0007669"/>
    <property type="project" value="UniProtKB-SubCell"/>
</dbReference>
<protein>
    <recommendedName>
        <fullName evidence="14">Protein SERAC1</fullName>
    </recommendedName>
    <alternativeName>
        <fullName evidence="15">Serine active site-containing protein 1</fullName>
    </alternativeName>
</protein>
<keyword evidence="17" id="KW-1185">Reference proteome</keyword>
<dbReference type="OrthoDB" id="5086500at2759"/>
<evidence type="ECO:0000256" key="10">
    <source>
        <dbReference type="ARBA" id="ARBA00023136"/>
    </source>
</evidence>
<evidence type="ECO:0000256" key="14">
    <source>
        <dbReference type="ARBA" id="ARBA00040991"/>
    </source>
</evidence>
<dbReference type="InterPro" id="IPR016024">
    <property type="entry name" value="ARM-type_fold"/>
</dbReference>
<evidence type="ECO:0000313" key="17">
    <source>
        <dbReference type="Proteomes" id="UP000504635"/>
    </source>
</evidence>
<dbReference type="KEGG" id="soy:115880063"/>
<dbReference type="SUPFAM" id="SSF53474">
    <property type="entry name" value="alpha/beta-Hydrolases"/>
    <property type="match status" value="1"/>
</dbReference>
<keyword evidence="7 16" id="KW-1133">Transmembrane helix</keyword>
<dbReference type="SUPFAM" id="SSF48371">
    <property type="entry name" value="ARM repeat"/>
    <property type="match status" value="1"/>
</dbReference>
<dbReference type="RefSeq" id="XP_030753045.1">
    <property type="nucleotide sequence ID" value="XM_030897185.1"/>
</dbReference>
<keyword evidence="4" id="KW-0444">Lipid biosynthesis</keyword>
<organism evidence="17 18">
    <name type="scientific">Sitophilus oryzae</name>
    <name type="common">Rice weevil</name>
    <name type="synonym">Curculio oryzae</name>
    <dbReference type="NCBI Taxonomy" id="7048"/>
    <lineage>
        <taxon>Eukaryota</taxon>
        <taxon>Metazoa</taxon>
        <taxon>Ecdysozoa</taxon>
        <taxon>Arthropoda</taxon>
        <taxon>Hexapoda</taxon>
        <taxon>Insecta</taxon>
        <taxon>Pterygota</taxon>
        <taxon>Neoptera</taxon>
        <taxon>Endopterygota</taxon>
        <taxon>Coleoptera</taxon>
        <taxon>Polyphaga</taxon>
        <taxon>Cucujiformia</taxon>
        <taxon>Curculionidae</taxon>
        <taxon>Dryophthorinae</taxon>
        <taxon>Sitophilus</taxon>
    </lineage>
</organism>
<dbReference type="InterPro" id="IPR011989">
    <property type="entry name" value="ARM-like"/>
</dbReference>
<dbReference type="InParanoid" id="A0A6J2XQB7"/>
<evidence type="ECO:0000256" key="9">
    <source>
        <dbReference type="ARBA" id="ARBA00023128"/>
    </source>
</evidence>
<keyword evidence="12" id="KW-1208">Phospholipid metabolism</keyword>
<keyword evidence="6" id="KW-0256">Endoplasmic reticulum</keyword>
<dbReference type="InterPro" id="IPR029058">
    <property type="entry name" value="AB_hydrolase_fold"/>
</dbReference>
<evidence type="ECO:0000256" key="16">
    <source>
        <dbReference type="SAM" id="Phobius"/>
    </source>
</evidence>
<dbReference type="GO" id="GO:0005783">
    <property type="term" value="C:endoplasmic reticulum"/>
    <property type="evidence" value="ECO:0007669"/>
    <property type="project" value="UniProtKB-SubCell"/>
</dbReference>
<keyword evidence="11" id="KW-0594">Phospholipid biosynthesis</keyword>
<evidence type="ECO:0000256" key="1">
    <source>
        <dbReference type="ARBA" id="ARBA00004167"/>
    </source>
</evidence>
<evidence type="ECO:0000256" key="5">
    <source>
        <dbReference type="ARBA" id="ARBA00022692"/>
    </source>
</evidence>
<evidence type="ECO:0000256" key="7">
    <source>
        <dbReference type="ARBA" id="ARBA00022989"/>
    </source>
</evidence>